<proteinExistence type="predicted"/>
<feature type="compositionally biased region" description="Polar residues" evidence="1">
    <location>
        <begin position="62"/>
        <end position="72"/>
    </location>
</feature>
<comment type="caution">
    <text evidence="2">The sequence shown here is derived from an EMBL/GenBank/DDBJ whole genome shotgun (WGS) entry which is preliminary data.</text>
</comment>
<evidence type="ECO:0000313" key="2">
    <source>
        <dbReference type="EMBL" id="ORA72648.1"/>
    </source>
</evidence>
<feature type="compositionally biased region" description="Basic residues" evidence="1">
    <location>
        <begin position="96"/>
        <end position="111"/>
    </location>
</feature>
<organism evidence="2 3">
    <name type="scientific">Mycolicibacter kumamotonensis</name>
    <dbReference type="NCBI Taxonomy" id="354243"/>
    <lineage>
        <taxon>Bacteria</taxon>
        <taxon>Bacillati</taxon>
        <taxon>Actinomycetota</taxon>
        <taxon>Actinomycetes</taxon>
        <taxon>Mycobacteriales</taxon>
        <taxon>Mycobacteriaceae</taxon>
        <taxon>Mycolicibacter</taxon>
    </lineage>
</organism>
<reference evidence="2 3" key="1">
    <citation type="submission" date="2017-02" db="EMBL/GenBank/DDBJ databases">
        <title>The new phylogeny of genus Mycobacterium.</title>
        <authorList>
            <person name="Tortoli E."/>
            <person name="Trovato A."/>
            <person name="Cirillo D.M."/>
        </authorList>
    </citation>
    <scope>NUCLEOTIDE SEQUENCE [LARGE SCALE GENOMIC DNA]</scope>
    <source>
        <strain evidence="2 3">DSM 45093</strain>
    </source>
</reference>
<protein>
    <submittedName>
        <fullName evidence="2">Uncharacterized protein</fullName>
    </submittedName>
</protein>
<feature type="compositionally biased region" description="Basic residues" evidence="1">
    <location>
        <begin position="1"/>
        <end position="22"/>
    </location>
</feature>
<gene>
    <name evidence="2" type="ORF">BST28_22790</name>
</gene>
<name>A0A1X0DJT9_9MYCO</name>
<accession>A0A1X0DJT9</accession>
<dbReference type="AlphaFoldDB" id="A0A1X0DJT9"/>
<dbReference type="Proteomes" id="UP000192713">
    <property type="component" value="Unassembled WGS sequence"/>
</dbReference>
<dbReference type="EMBL" id="MVHU01000089">
    <property type="protein sequence ID" value="ORA72648.1"/>
    <property type="molecule type" value="Genomic_DNA"/>
</dbReference>
<evidence type="ECO:0000313" key="3">
    <source>
        <dbReference type="Proteomes" id="UP000192713"/>
    </source>
</evidence>
<feature type="non-terminal residue" evidence="2">
    <location>
        <position position="111"/>
    </location>
</feature>
<feature type="region of interest" description="Disordered" evidence="1">
    <location>
        <begin position="1"/>
        <end position="111"/>
    </location>
</feature>
<evidence type="ECO:0000256" key="1">
    <source>
        <dbReference type="SAM" id="MobiDB-lite"/>
    </source>
</evidence>
<sequence length="111" mass="12935">MFCLSRPHKATRRGGTRVRHLTGCRGNRPMGDQRQTRTRQALLTQPRLQQLQSPPHTGMHRLNTTTSTTRQPGNDDIRNTSVFHGNRQRRDISRLRTSKPHHHRLIHPTPR</sequence>
<feature type="compositionally biased region" description="Polar residues" evidence="1">
    <location>
        <begin position="38"/>
        <end position="55"/>
    </location>
</feature>